<accession>A0A736VQM0</accession>
<reference evidence="1" key="1">
    <citation type="journal article" date="2018" name="Genome Biol.">
        <title>SKESA: strategic k-mer extension for scrupulous assemblies.</title>
        <authorList>
            <person name="Souvorov A."/>
            <person name="Agarwala R."/>
            <person name="Lipman D.J."/>
        </authorList>
    </citation>
    <scope>NUCLEOTIDE SEQUENCE</scope>
    <source>
        <strain evidence="1">2584-68</strain>
    </source>
</reference>
<evidence type="ECO:0000313" key="1">
    <source>
        <dbReference type="EMBL" id="HAE7766229.1"/>
    </source>
</evidence>
<comment type="caution">
    <text evidence="1">The sequence shown here is derived from an EMBL/GenBank/DDBJ whole genome shotgun (WGS) entry which is preliminary data.</text>
</comment>
<dbReference type="AlphaFoldDB" id="A0A736VQM0"/>
<gene>
    <name evidence="1" type="ORF">GNB58_003218</name>
</gene>
<sequence length="45" mass="5260">MAKGNSARPEKAKGLKRLKLAQIDIIWRSHAVYRRRQAGADKRWQ</sequence>
<organism evidence="1">
    <name type="scientific">Salmonella enterica subsp. houtenae serovar 45:g,z51:-</name>
    <dbReference type="NCBI Taxonomy" id="1967611"/>
    <lineage>
        <taxon>Bacteria</taxon>
        <taxon>Pseudomonadati</taxon>
        <taxon>Pseudomonadota</taxon>
        <taxon>Gammaproteobacteria</taxon>
        <taxon>Enterobacterales</taxon>
        <taxon>Enterobacteriaceae</taxon>
        <taxon>Salmonella</taxon>
    </lineage>
</organism>
<proteinExistence type="predicted"/>
<dbReference type="EMBL" id="DAATAH010000039">
    <property type="protein sequence ID" value="HAE7766229.1"/>
    <property type="molecule type" value="Genomic_DNA"/>
</dbReference>
<name>A0A736VQM0_SALHO</name>
<protein>
    <submittedName>
        <fullName evidence="1">Uncharacterized protein</fullName>
    </submittedName>
</protein>
<reference evidence="1" key="2">
    <citation type="submission" date="2018-07" db="EMBL/GenBank/DDBJ databases">
        <authorList>
            <consortium name="NCBI Pathogen Detection Project"/>
        </authorList>
    </citation>
    <scope>NUCLEOTIDE SEQUENCE</scope>
    <source>
        <strain evidence="1">2584-68</strain>
    </source>
</reference>